<evidence type="ECO:0000313" key="2">
    <source>
        <dbReference type="Proteomes" id="UP000187609"/>
    </source>
</evidence>
<dbReference type="Proteomes" id="UP000187609">
    <property type="component" value="Unassembled WGS sequence"/>
</dbReference>
<protein>
    <submittedName>
        <fullName evidence="1">Uncharacterized protein</fullName>
    </submittedName>
</protein>
<gene>
    <name evidence="1" type="ORF">A4A49_11483</name>
</gene>
<dbReference type="KEGG" id="nau:109235462"/>
<reference evidence="1" key="1">
    <citation type="submission" date="2016-11" db="EMBL/GenBank/DDBJ databases">
        <title>The genome of Nicotiana attenuata.</title>
        <authorList>
            <person name="Xu S."/>
            <person name="Brockmoeller T."/>
            <person name="Gaquerel E."/>
            <person name="Navarro A."/>
            <person name="Kuhl H."/>
            <person name="Gase K."/>
            <person name="Ling Z."/>
            <person name="Zhou W."/>
            <person name="Kreitzer C."/>
            <person name="Stanke M."/>
            <person name="Tang H."/>
            <person name="Lyons E."/>
            <person name="Pandey P."/>
            <person name="Pandey S.P."/>
            <person name="Timmermann B."/>
            <person name="Baldwin I.T."/>
        </authorList>
    </citation>
    <scope>NUCLEOTIDE SEQUENCE [LARGE SCALE GENOMIC DNA]</scope>
    <source>
        <strain evidence="1">UT</strain>
    </source>
</reference>
<evidence type="ECO:0000313" key="1">
    <source>
        <dbReference type="EMBL" id="OIS96069.1"/>
    </source>
</evidence>
<organism evidence="1 2">
    <name type="scientific">Nicotiana attenuata</name>
    <name type="common">Coyote tobacco</name>
    <dbReference type="NCBI Taxonomy" id="49451"/>
    <lineage>
        <taxon>Eukaryota</taxon>
        <taxon>Viridiplantae</taxon>
        <taxon>Streptophyta</taxon>
        <taxon>Embryophyta</taxon>
        <taxon>Tracheophyta</taxon>
        <taxon>Spermatophyta</taxon>
        <taxon>Magnoliopsida</taxon>
        <taxon>eudicotyledons</taxon>
        <taxon>Gunneridae</taxon>
        <taxon>Pentapetalae</taxon>
        <taxon>asterids</taxon>
        <taxon>lamiids</taxon>
        <taxon>Solanales</taxon>
        <taxon>Solanaceae</taxon>
        <taxon>Nicotianoideae</taxon>
        <taxon>Nicotianeae</taxon>
        <taxon>Nicotiana</taxon>
    </lineage>
</organism>
<keyword evidence="2" id="KW-1185">Reference proteome</keyword>
<accession>A0A1J6HT17</accession>
<proteinExistence type="predicted"/>
<comment type="caution">
    <text evidence="1">The sequence shown here is derived from an EMBL/GenBank/DDBJ whole genome shotgun (WGS) entry which is preliminary data.</text>
</comment>
<sequence length="218" mass="25091">MAKERCYQAMTTIKKCMATRHLNSSTKDQLRYAHSKLGRLYYFLASNNAENWISAQLGPLFDEAYDGFFEVLGLLRDQDLASDTDTIRIISEKLQIVNPESTADRIYPSKQSRSVVISRQVTMEMVNYVAGGLSAVHKLIPHITRYLPVALLLDKLKYLRTLLSLTAEWCIEHEKMKDLFIFAEDVLYTTAYQSILCWKMDEESQPRVVGLLVLDKRN</sequence>
<name>A0A1J6HT17_NICAT</name>
<dbReference type="Gramene" id="OIS96069">
    <property type="protein sequence ID" value="OIS96069"/>
    <property type="gene ID" value="A4A49_11483"/>
</dbReference>
<dbReference type="EMBL" id="MJEQ01037194">
    <property type="protein sequence ID" value="OIS96069.1"/>
    <property type="molecule type" value="Genomic_DNA"/>
</dbReference>
<dbReference type="AlphaFoldDB" id="A0A1J6HT17"/>